<evidence type="ECO:0000313" key="1">
    <source>
        <dbReference type="EMBL" id="CAI9692711.1"/>
    </source>
</evidence>
<dbReference type="EMBL" id="OX596095">
    <property type="protein sequence ID" value="CAI9692711.1"/>
    <property type="molecule type" value="Genomic_DNA"/>
</dbReference>
<protein>
    <submittedName>
        <fullName evidence="1">Uncharacterized protein</fullName>
    </submittedName>
</protein>
<name>A0ACB0DWX7_RANTA</name>
<dbReference type="Proteomes" id="UP001162501">
    <property type="component" value="Chromosome 11"/>
</dbReference>
<accession>A0ACB0DWX7</accession>
<evidence type="ECO:0000313" key="2">
    <source>
        <dbReference type="Proteomes" id="UP001162501"/>
    </source>
</evidence>
<gene>
    <name evidence="1" type="ORF">MRATA1EN3_LOCUS3924</name>
</gene>
<organism evidence="1 2">
    <name type="scientific">Rangifer tarandus platyrhynchus</name>
    <name type="common">Svalbard reindeer</name>
    <dbReference type="NCBI Taxonomy" id="3082113"/>
    <lineage>
        <taxon>Eukaryota</taxon>
        <taxon>Metazoa</taxon>
        <taxon>Chordata</taxon>
        <taxon>Craniata</taxon>
        <taxon>Vertebrata</taxon>
        <taxon>Euteleostomi</taxon>
        <taxon>Mammalia</taxon>
        <taxon>Eutheria</taxon>
        <taxon>Laurasiatheria</taxon>
        <taxon>Artiodactyla</taxon>
        <taxon>Ruminantia</taxon>
        <taxon>Pecora</taxon>
        <taxon>Cervidae</taxon>
        <taxon>Odocoileinae</taxon>
        <taxon>Rangifer</taxon>
    </lineage>
</organism>
<reference evidence="1" key="1">
    <citation type="submission" date="2023-05" db="EMBL/GenBank/DDBJ databases">
        <authorList>
            <consortium name="ELIXIR-Norway"/>
        </authorList>
    </citation>
    <scope>NUCLEOTIDE SEQUENCE</scope>
</reference>
<proteinExistence type="predicted"/>
<sequence>MLPTGRSVRLRSICRGGGWGPPLPFGRSSRASPEFCCKDQPLSLSRGQKARRLVPRTEFLPTARQTFPESSADPAAPRAPGPAPHPLSALHPPRKDHLPSRRRSPRPSRPTDSRPAAALPWPRAPGAPRLTPRGRDAKGVPPRAPQPRERDADPATPPRGRGPRACQHPRKGSGSGLSRRLPGPLLTPNLSAARPPPHSPGGLRPRDQPRGSRGGLGAEAAGPPTRPRPLQPARARRPTRARSEAGRRGRGDARAPGEGARSAEGGPGTRREQRLGGVGGEKAASAAFVMARGGSGGGSLRPPGSLAFSLTFPSSVSDGERRCARVCACLAVCVRARARAKRPASLPTPDVTAMATTAPPLASGFSSPAPSPSARSGASRAHSHARTHARTHARSERARPDRWEG</sequence>